<dbReference type="InterPro" id="IPR052967">
    <property type="entry name" value="Stress_Response_Assoc"/>
</dbReference>
<name>A0A6M0IRW5_9BACT</name>
<dbReference type="EMBL" id="JAAGNZ010000003">
    <property type="protein sequence ID" value="NEU70121.1"/>
    <property type="molecule type" value="Genomic_DNA"/>
</dbReference>
<protein>
    <submittedName>
        <fullName evidence="3">YsnF/AvaK domain-containing protein</fullName>
    </submittedName>
</protein>
<comment type="caution">
    <text evidence="3">The sequence shown here is derived from an EMBL/GenBank/DDBJ whole genome shotgun (WGS) entry which is preliminary data.</text>
</comment>
<evidence type="ECO:0000313" key="3">
    <source>
        <dbReference type="EMBL" id="NEU70121.1"/>
    </source>
</evidence>
<dbReference type="Pfam" id="PF09557">
    <property type="entry name" value="DUF2382"/>
    <property type="match status" value="1"/>
</dbReference>
<evidence type="ECO:0000259" key="2">
    <source>
        <dbReference type="Pfam" id="PF09557"/>
    </source>
</evidence>
<gene>
    <name evidence="3" type="ORF">GK091_24810</name>
</gene>
<dbReference type="InterPro" id="IPR019060">
    <property type="entry name" value="DUF2382"/>
</dbReference>
<feature type="region of interest" description="Disordered" evidence="1">
    <location>
        <begin position="33"/>
        <end position="69"/>
    </location>
</feature>
<accession>A0A6M0IRW5</accession>
<feature type="compositionally biased region" description="Basic and acidic residues" evidence="1">
    <location>
        <begin position="60"/>
        <end position="69"/>
    </location>
</feature>
<dbReference type="PANTHER" id="PTHR38463">
    <property type="entry name" value="STRESS RESPONSE PROTEIN YSNF"/>
    <property type="match status" value="1"/>
</dbReference>
<dbReference type="AlphaFoldDB" id="A0A6M0IRW5"/>
<dbReference type="Proteomes" id="UP000477386">
    <property type="component" value="Unassembled WGS sequence"/>
</dbReference>
<keyword evidence="4" id="KW-1185">Reference proteome</keyword>
<dbReference type="PANTHER" id="PTHR38463:SF1">
    <property type="entry name" value="STRESS RESPONSE PROTEIN YSNF"/>
    <property type="match status" value="1"/>
</dbReference>
<feature type="domain" description="DUF2382" evidence="2">
    <location>
        <begin position="174"/>
        <end position="284"/>
    </location>
</feature>
<reference evidence="3 4" key="1">
    <citation type="submission" date="2020-02" db="EMBL/GenBank/DDBJ databases">
        <title>Draft genome sequence of two Spirosoma agri KCTC 52727 and Spirosoma terrae KCTC 52035.</title>
        <authorList>
            <person name="Rojas J."/>
            <person name="Ambika Manirajan B."/>
            <person name="Ratering S."/>
            <person name="Suarez C."/>
            <person name="Schnell S."/>
        </authorList>
    </citation>
    <scope>NUCLEOTIDE SEQUENCE [LARGE SCALE GENOMIC DNA]</scope>
    <source>
        <strain evidence="3 4">KCTC 52727</strain>
    </source>
</reference>
<evidence type="ECO:0000256" key="1">
    <source>
        <dbReference type="SAM" id="MobiDB-lite"/>
    </source>
</evidence>
<evidence type="ECO:0000313" key="4">
    <source>
        <dbReference type="Proteomes" id="UP000477386"/>
    </source>
</evidence>
<sequence length="312" mass="33351">MALTVIGIFDEPTQAQQAVSTLVSEGFSQNNIDISAGRSTDTTSTGDAFPDRNVNSSGTRSEELIDDAKDTGSGIGGFFRSLFGGDDDDDTNRYSTVAERGSIVTVHASSADEAERAADILDEAGAVDVDERATEYGYGTTAGKEYGYGATTSTGLANTTTTEPSQLADGDQTIKVIKEDLEVGKRTVETGGVRVRSRIVERPIEESIRLREERVVVQRNPVNRPATAADLNAFQEGEISLTEHAEVPVVSKTANVVEEISVGKDVTERDEVIHETVRNTEVDVENVGTTAQTVRPAGTLLDDDNTVTYPAK</sequence>
<dbReference type="RefSeq" id="WP_164043314.1">
    <property type="nucleotide sequence ID" value="NZ_JAAGNZ010000003.1"/>
</dbReference>
<proteinExistence type="predicted"/>
<feature type="compositionally biased region" description="Polar residues" evidence="1">
    <location>
        <begin position="33"/>
        <end position="46"/>
    </location>
</feature>
<organism evidence="3 4">
    <name type="scientific">Spirosoma agri</name>
    <dbReference type="NCBI Taxonomy" id="1987381"/>
    <lineage>
        <taxon>Bacteria</taxon>
        <taxon>Pseudomonadati</taxon>
        <taxon>Bacteroidota</taxon>
        <taxon>Cytophagia</taxon>
        <taxon>Cytophagales</taxon>
        <taxon>Cytophagaceae</taxon>
        <taxon>Spirosoma</taxon>
    </lineage>
</organism>